<protein>
    <submittedName>
        <fullName evidence="2">Uncharacterized protein</fullName>
    </submittedName>
</protein>
<keyword evidence="3" id="KW-1185">Reference proteome</keyword>
<dbReference type="EMBL" id="BSYO01000004">
    <property type="protein sequence ID" value="GMH03337.1"/>
    <property type="molecule type" value="Genomic_DNA"/>
</dbReference>
<feature type="region of interest" description="Disordered" evidence="1">
    <location>
        <begin position="265"/>
        <end position="284"/>
    </location>
</feature>
<dbReference type="Proteomes" id="UP001279734">
    <property type="component" value="Unassembled WGS sequence"/>
</dbReference>
<proteinExistence type="predicted"/>
<evidence type="ECO:0000313" key="3">
    <source>
        <dbReference type="Proteomes" id="UP001279734"/>
    </source>
</evidence>
<evidence type="ECO:0000256" key="1">
    <source>
        <dbReference type="SAM" id="MobiDB-lite"/>
    </source>
</evidence>
<dbReference type="AlphaFoldDB" id="A0AAD3S2P3"/>
<organism evidence="2 3">
    <name type="scientific">Nepenthes gracilis</name>
    <name type="common">Slender pitcher plant</name>
    <dbReference type="NCBI Taxonomy" id="150966"/>
    <lineage>
        <taxon>Eukaryota</taxon>
        <taxon>Viridiplantae</taxon>
        <taxon>Streptophyta</taxon>
        <taxon>Embryophyta</taxon>
        <taxon>Tracheophyta</taxon>
        <taxon>Spermatophyta</taxon>
        <taxon>Magnoliopsida</taxon>
        <taxon>eudicotyledons</taxon>
        <taxon>Gunneridae</taxon>
        <taxon>Pentapetalae</taxon>
        <taxon>Caryophyllales</taxon>
        <taxon>Nepenthaceae</taxon>
        <taxon>Nepenthes</taxon>
    </lineage>
</organism>
<evidence type="ECO:0000313" key="2">
    <source>
        <dbReference type="EMBL" id="GMH03337.1"/>
    </source>
</evidence>
<name>A0AAD3S2P3_NEPGR</name>
<reference evidence="2" key="1">
    <citation type="submission" date="2023-05" db="EMBL/GenBank/DDBJ databases">
        <title>Nepenthes gracilis genome sequencing.</title>
        <authorList>
            <person name="Fukushima K."/>
        </authorList>
    </citation>
    <scope>NUCLEOTIDE SEQUENCE</scope>
    <source>
        <strain evidence="2">SING2019-196</strain>
    </source>
</reference>
<comment type="caution">
    <text evidence="2">The sequence shown here is derived from an EMBL/GenBank/DDBJ whole genome shotgun (WGS) entry which is preliminary data.</text>
</comment>
<sequence length="408" mass="44243">MPSPLTKFFTHNCPNVDAILDSENLSDGFLLTNKDQNKAPVLITIPPLQGLNNSDPAALVVDHTSDAVSHNKGKHPLLSTDDFVQSDAKLENKKIEALHLISRLIELFSGFALWWHIPPRALEKNSDPPPQDQLGWWCIHATINSSSLEDHIGCKASTETDEDGAILQISLVAIAFAAGHYLLYCWSCQYITIVCTGDTDVYEVMKFSQLERQGSPYQVGSFTWFATPGPSLQRAKSWTSEGNKGAVLNVPANFTTIAGRRHREAESKAFGQPGAGNGGPWKPDASGVNHSNLKLFADVDVVKEAAEATMQEGELIHAPEGNKKFQQQRGCAARQRVTLRLLTSWCDIPWVKMEAIETMMAPTLGTLIPVIGASGFVAAASAVGTVAGSIAIATSFGAELFEFQTDIE</sequence>
<gene>
    <name evidence="2" type="ORF">Nepgr_005176</name>
</gene>
<accession>A0AAD3S2P3</accession>